<keyword evidence="2" id="KW-1185">Reference proteome</keyword>
<reference evidence="1 2" key="1">
    <citation type="submission" date="2018-06" db="EMBL/GenBank/DDBJ databases">
        <title>Genomic Encyclopedia of Archaeal and Bacterial Type Strains, Phase II (KMG-II): from individual species to whole genera.</title>
        <authorList>
            <person name="Goeker M."/>
        </authorList>
    </citation>
    <scope>NUCLEOTIDE SEQUENCE [LARGE SCALE GENOMIC DNA]</scope>
    <source>
        <strain evidence="1 2">DSM 17205</strain>
    </source>
</reference>
<evidence type="ECO:0000313" key="1">
    <source>
        <dbReference type="EMBL" id="PZX43652.1"/>
    </source>
</evidence>
<gene>
    <name evidence="1" type="ORF">LX97_00653</name>
</gene>
<organism evidence="1 2">
    <name type="scientific">Nonlabens dokdonensis</name>
    <dbReference type="NCBI Taxonomy" id="328515"/>
    <lineage>
        <taxon>Bacteria</taxon>
        <taxon>Pseudomonadati</taxon>
        <taxon>Bacteroidota</taxon>
        <taxon>Flavobacteriia</taxon>
        <taxon>Flavobacteriales</taxon>
        <taxon>Flavobacteriaceae</taxon>
        <taxon>Nonlabens</taxon>
    </lineage>
</organism>
<comment type="caution">
    <text evidence="1">The sequence shown here is derived from an EMBL/GenBank/DDBJ whole genome shotgun (WGS) entry which is preliminary data.</text>
</comment>
<dbReference type="RefSeq" id="WP_015361472.1">
    <property type="nucleotide sequence ID" value="NZ_QKZR01000001.1"/>
</dbReference>
<evidence type="ECO:0000313" key="2">
    <source>
        <dbReference type="Proteomes" id="UP000248584"/>
    </source>
</evidence>
<accession>A0ABX5Q143</accession>
<proteinExistence type="predicted"/>
<sequence length="198" mass="22779">MQINPYTTYDVISLVEKLQKLLGDVAEQEIQLFSYLACLLSLYDGKTLTYWNYHFIKNDIGAPYSVQINEAIKLLNRNDMLISDDGYLQITDRGMINFNRLSELNLNADREKYLNASVNCLQYSPFSVVKESLFKEPILNDVIEISDRKNLLDEEDLSVELLYEQFTSLHKALEGKYSDHLVVPALTWLSLLGKNQIG</sequence>
<protein>
    <submittedName>
        <fullName evidence="1">Uncharacterized protein</fullName>
    </submittedName>
</protein>
<dbReference type="EMBL" id="QKZR01000001">
    <property type="protein sequence ID" value="PZX43652.1"/>
    <property type="molecule type" value="Genomic_DNA"/>
</dbReference>
<name>A0ABX5Q143_9FLAO</name>
<dbReference type="Proteomes" id="UP000248584">
    <property type="component" value="Unassembled WGS sequence"/>
</dbReference>